<name>A0A2P2NWL7_RHIMU</name>
<sequence>MIHVKQSEKAEKGN</sequence>
<accession>A0A2P2NWL7</accession>
<organism evidence="1">
    <name type="scientific">Rhizophora mucronata</name>
    <name type="common">Asiatic mangrove</name>
    <dbReference type="NCBI Taxonomy" id="61149"/>
    <lineage>
        <taxon>Eukaryota</taxon>
        <taxon>Viridiplantae</taxon>
        <taxon>Streptophyta</taxon>
        <taxon>Embryophyta</taxon>
        <taxon>Tracheophyta</taxon>
        <taxon>Spermatophyta</taxon>
        <taxon>Magnoliopsida</taxon>
        <taxon>eudicotyledons</taxon>
        <taxon>Gunneridae</taxon>
        <taxon>Pentapetalae</taxon>
        <taxon>rosids</taxon>
        <taxon>fabids</taxon>
        <taxon>Malpighiales</taxon>
        <taxon>Rhizophoraceae</taxon>
        <taxon>Rhizophora</taxon>
    </lineage>
</organism>
<proteinExistence type="predicted"/>
<evidence type="ECO:0000313" key="1">
    <source>
        <dbReference type="EMBL" id="MBX46840.1"/>
    </source>
</evidence>
<dbReference type="EMBL" id="GGEC01066356">
    <property type="protein sequence ID" value="MBX46840.1"/>
    <property type="molecule type" value="Transcribed_RNA"/>
</dbReference>
<protein>
    <submittedName>
        <fullName evidence="1">Uncharacterized protein</fullName>
    </submittedName>
</protein>
<reference evidence="1" key="1">
    <citation type="submission" date="2018-02" db="EMBL/GenBank/DDBJ databases">
        <title>Rhizophora mucronata_Transcriptome.</title>
        <authorList>
            <person name="Meera S.P."/>
            <person name="Sreeshan A."/>
            <person name="Augustine A."/>
        </authorList>
    </citation>
    <scope>NUCLEOTIDE SEQUENCE</scope>
    <source>
        <tissue evidence="1">Leaf</tissue>
    </source>
</reference>